<accession>A0AB38XLK8</accession>
<evidence type="ECO:0000256" key="2">
    <source>
        <dbReference type="ARBA" id="ARBA00022801"/>
    </source>
</evidence>
<dbReference type="KEGG" id="wne:PIG85_06115"/>
<reference evidence="4" key="1">
    <citation type="submission" date="2023-01" db="EMBL/GenBank/DDBJ databases">
        <title>Comparative Genomic Analysis of the Clinically-Derived Winkia Strain NY0527 Provides Evidence into the Taxonomic Reassignment of Winkia neuii and Characterizes Their Virulence Traits.</title>
        <authorList>
            <person name="Cai X."/>
            <person name="Peng Y."/>
            <person name="Li M."/>
            <person name="Qiu Y."/>
            <person name="Wang Y."/>
            <person name="Xu L."/>
            <person name="Hou Q."/>
        </authorList>
    </citation>
    <scope>NUCLEOTIDE SEQUENCE</scope>
    <source>
        <strain evidence="4">NY0527</strain>
    </source>
</reference>
<dbReference type="InterPro" id="IPR002410">
    <property type="entry name" value="Peptidase_S33"/>
</dbReference>
<evidence type="ECO:0000313" key="5">
    <source>
        <dbReference type="Proteomes" id="UP001211044"/>
    </source>
</evidence>
<comment type="similarity">
    <text evidence="1">Belongs to the peptidase S33 family.</text>
</comment>
<dbReference type="InterPro" id="IPR000073">
    <property type="entry name" value="AB_hydrolase_1"/>
</dbReference>
<proteinExistence type="inferred from homology"/>
<dbReference type="SUPFAM" id="SSF53474">
    <property type="entry name" value="alpha/beta-Hydrolases"/>
    <property type="match status" value="1"/>
</dbReference>
<protein>
    <submittedName>
        <fullName evidence="4">Alpha/beta fold hydrolase</fullName>
    </submittedName>
</protein>
<dbReference type="PRINTS" id="PR00793">
    <property type="entry name" value="PROAMNOPTASE"/>
</dbReference>
<keyword evidence="2 4" id="KW-0378">Hydrolase</keyword>
<evidence type="ECO:0000259" key="3">
    <source>
        <dbReference type="Pfam" id="PF00561"/>
    </source>
</evidence>
<sequence length="429" mass="47437">MKTHEFVMHGHKIIERWLEVPLDFRTESDPRTITFFSREFVRRGGEDRPLLVYLQGGPGTKGMRPANPASGWMDWALDRYRVIQIDQRGTGLSSPIDARYLSELSAEEGAAYLSHFRQDSIVADCEALRRALGAPPWTLVGQSFGGFCITAYLSLFPEGIERAAITGGLPHLGHIDDIYELTFAQAIRRNEQFEDVYPGSAETIRQVAQHISEVDEYLPTGEKLTVPRLRMSGLGLGMTAGFDSLHYLFEDPFAGSRGSSRRLSYSFLTDLAGVVSNAAAPLYALIHEFTYAGAGPAAAGKATQWSAQRLAQANFATDPSSAEPFYLSGEHFYREAFTEDPAMAGTVGAMDVLAEQTDFPLTYLPEVLNSNQVPVAAAVYQNDMFVPAPLSLETASQIQGIRVLHTNEFQHDGIRTRPTMVHDLLEMTY</sequence>
<dbReference type="GO" id="GO:0006508">
    <property type="term" value="P:proteolysis"/>
    <property type="evidence" value="ECO:0007669"/>
    <property type="project" value="InterPro"/>
</dbReference>
<organism evidence="4 5">
    <name type="scientific">Winkia neuii subsp. anitrata</name>
    <dbReference type="NCBI Taxonomy" id="29318"/>
    <lineage>
        <taxon>Bacteria</taxon>
        <taxon>Bacillati</taxon>
        <taxon>Actinomycetota</taxon>
        <taxon>Actinomycetes</taxon>
        <taxon>Actinomycetales</taxon>
        <taxon>Actinomycetaceae</taxon>
        <taxon>Winkia</taxon>
    </lineage>
</organism>
<evidence type="ECO:0000313" key="4">
    <source>
        <dbReference type="EMBL" id="WCE45243.1"/>
    </source>
</evidence>
<dbReference type="GO" id="GO:0004177">
    <property type="term" value="F:aminopeptidase activity"/>
    <property type="evidence" value="ECO:0007669"/>
    <property type="project" value="UniProtKB-EC"/>
</dbReference>
<dbReference type="EMBL" id="CP116394">
    <property type="protein sequence ID" value="WCE45243.1"/>
    <property type="molecule type" value="Genomic_DNA"/>
</dbReference>
<dbReference type="InterPro" id="IPR029058">
    <property type="entry name" value="AB_hydrolase_fold"/>
</dbReference>
<dbReference type="Proteomes" id="UP001211044">
    <property type="component" value="Chromosome"/>
</dbReference>
<dbReference type="PANTHER" id="PTHR43248">
    <property type="entry name" value="2-SUCCINYL-6-HYDROXY-2,4-CYCLOHEXADIENE-1-CARBOXYLATE SYNTHASE"/>
    <property type="match status" value="1"/>
</dbReference>
<dbReference type="Pfam" id="PF00561">
    <property type="entry name" value="Abhydrolase_1"/>
    <property type="match status" value="1"/>
</dbReference>
<dbReference type="AlphaFoldDB" id="A0AB38XLK8"/>
<gene>
    <name evidence="4" type="ORF">PIG85_06115</name>
</gene>
<evidence type="ECO:0000256" key="1">
    <source>
        <dbReference type="ARBA" id="ARBA00010088"/>
    </source>
</evidence>
<feature type="domain" description="AB hydrolase-1" evidence="3">
    <location>
        <begin position="49"/>
        <end position="176"/>
    </location>
</feature>
<dbReference type="InterPro" id="IPR051601">
    <property type="entry name" value="Serine_prot/Carboxylest_S33"/>
</dbReference>
<name>A0AB38XLK8_9ACTO</name>
<dbReference type="PANTHER" id="PTHR43248:SF2">
    <property type="entry name" value="PROLYL AMINOPEPTIDASE"/>
    <property type="match status" value="1"/>
</dbReference>
<dbReference type="Gene3D" id="3.40.50.1820">
    <property type="entry name" value="alpha/beta hydrolase"/>
    <property type="match status" value="2"/>
</dbReference>
<dbReference type="RefSeq" id="WP_004805016.1">
    <property type="nucleotide sequence ID" value="NZ_CP116394.1"/>
</dbReference>